<accession>A0A811V4L6</accession>
<keyword evidence="8 11" id="KW-0472">Membrane</keyword>
<keyword evidence="5" id="KW-0735">Signal-anchor</keyword>
<dbReference type="Proteomes" id="UP000606786">
    <property type="component" value="Unassembled WGS sequence"/>
</dbReference>
<dbReference type="InterPro" id="IPR001173">
    <property type="entry name" value="Glyco_trans_2-like"/>
</dbReference>
<dbReference type="Pfam" id="PF00652">
    <property type="entry name" value="Ricin_B_lectin"/>
    <property type="match status" value="1"/>
</dbReference>
<keyword evidence="3 11" id="KW-0812">Transmembrane</keyword>
<feature type="transmembrane region" description="Helical" evidence="11">
    <location>
        <begin position="12"/>
        <end position="34"/>
    </location>
</feature>
<evidence type="ECO:0000256" key="3">
    <source>
        <dbReference type="ARBA" id="ARBA00022692"/>
    </source>
</evidence>
<reference evidence="13" key="1">
    <citation type="submission" date="2020-11" db="EMBL/GenBank/DDBJ databases">
        <authorList>
            <person name="Whitehead M."/>
        </authorList>
    </citation>
    <scope>NUCLEOTIDE SEQUENCE</scope>
    <source>
        <strain evidence="13">EGII</strain>
    </source>
</reference>
<evidence type="ECO:0000256" key="5">
    <source>
        <dbReference type="ARBA" id="ARBA00022968"/>
    </source>
</evidence>
<name>A0A811V4L6_CERCA</name>
<dbReference type="InterPro" id="IPR035992">
    <property type="entry name" value="Ricin_B-like_lectins"/>
</dbReference>
<sequence>MHRMRTFTKLYILRVVSILTISAVIILLITQWFYITQALEGKETELKEKTPFWQRDSQHLDGTSSELRLKDWHDLEAMSRDAARKGLGEHGRPAYITNLSKRMLERKMLKMNGFNALLSNMISVNRSVPDIRFPGCERKKYFADLPAVSIVIPFYNEHFTALVRSVHSLINRTPSELIKEIILVDDFSDRVNLKKPLDDYIKSHFNKVEIIRFRQRQGLIAARLAGAVKAIGDVLVFMDSHIEANYNWLPPLLHEIVLDKHTVVCPMIDVINDQTFEYSAQDEGARGAFDWIFDYKRLPLLESDKKDRTKPFQNPVMAGGLFAMSREWFWELGGYDEGLEIWGGEQYELSFKIWMCGGRLLDVPCSRVGHIFRSDDWTGIQTENEDDYLYKNYKRVAEVWMDDYRYYLYKHAYGLYEKIDEGDLTDQFALRDKLHCKSFKWFMENIAFDLVRVYPPKGMTDFAYGQVKSVGAPNLCLDALGQPDYRAIGVDTCDPEKMFPVRQQDWALSENHDLRMRGEEYCLQTADRKPNSALQLYDCTYGKKDQLWYYNRQHDWLVYGKNRKFCLEVRPELKQVVINRCRQNYPNMKWTFTHVNDTLLDAYFETMP</sequence>
<dbReference type="PROSITE" id="PS50231">
    <property type="entry name" value="RICIN_B_LECTIN"/>
    <property type="match status" value="1"/>
</dbReference>
<dbReference type="AlphaFoldDB" id="A0A811V4L6"/>
<dbReference type="GO" id="GO:0004653">
    <property type="term" value="F:polypeptide N-acetylgalactosaminyltransferase activity"/>
    <property type="evidence" value="ECO:0007669"/>
    <property type="project" value="TreeGrafter"/>
</dbReference>
<keyword evidence="9 11" id="KW-1015">Disulfide bond</keyword>
<evidence type="ECO:0000313" key="13">
    <source>
        <dbReference type="EMBL" id="CAD7004797.1"/>
    </source>
</evidence>
<dbReference type="Pfam" id="PF00535">
    <property type="entry name" value="Glycos_transf_2"/>
    <property type="match status" value="1"/>
</dbReference>
<evidence type="ECO:0000256" key="8">
    <source>
        <dbReference type="ARBA" id="ARBA00023136"/>
    </source>
</evidence>
<proteinExistence type="inferred from homology"/>
<dbReference type="InterPro" id="IPR029044">
    <property type="entry name" value="Nucleotide-diphossugar_trans"/>
</dbReference>
<keyword evidence="6 11" id="KW-1133">Transmembrane helix</keyword>
<evidence type="ECO:0000256" key="2">
    <source>
        <dbReference type="ARBA" id="ARBA00005680"/>
    </source>
</evidence>
<dbReference type="GO" id="GO:0006493">
    <property type="term" value="P:protein O-linked glycosylation"/>
    <property type="evidence" value="ECO:0007669"/>
    <property type="project" value="TreeGrafter"/>
</dbReference>
<dbReference type="FunFam" id="3.90.550.10:FF:000029">
    <property type="entry name" value="Polypeptide N-acetylgalactosaminyltransferase"/>
    <property type="match status" value="1"/>
</dbReference>
<evidence type="ECO:0000259" key="12">
    <source>
        <dbReference type="SMART" id="SM00458"/>
    </source>
</evidence>
<organism evidence="13 14">
    <name type="scientific">Ceratitis capitata</name>
    <name type="common">Mediterranean fruit fly</name>
    <name type="synonym">Tephritis capitata</name>
    <dbReference type="NCBI Taxonomy" id="7213"/>
    <lineage>
        <taxon>Eukaryota</taxon>
        <taxon>Metazoa</taxon>
        <taxon>Ecdysozoa</taxon>
        <taxon>Arthropoda</taxon>
        <taxon>Hexapoda</taxon>
        <taxon>Insecta</taxon>
        <taxon>Pterygota</taxon>
        <taxon>Neoptera</taxon>
        <taxon>Endopterygota</taxon>
        <taxon>Diptera</taxon>
        <taxon>Brachycera</taxon>
        <taxon>Muscomorpha</taxon>
        <taxon>Tephritoidea</taxon>
        <taxon>Tephritidae</taxon>
        <taxon>Ceratitis</taxon>
        <taxon>Ceratitis</taxon>
    </lineage>
</organism>
<dbReference type="UniPathway" id="UPA00378"/>
<dbReference type="OrthoDB" id="6159198at2759"/>
<evidence type="ECO:0000256" key="4">
    <source>
        <dbReference type="ARBA" id="ARBA00022734"/>
    </source>
</evidence>
<dbReference type="EMBL" id="CAJHJT010000034">
    <property type="protein sequence ID" value="CAD7004797.1"/>
    <property type="molecule type" value="Genomic_DNA"/>
</dbReference>
<keyword evidence="11" id="KW-0464">Manganese</keyword>
<evidence type="ECO:0000256" key="11">
    <source>
        <dbReference type="RuleBase" id="RU361242"/>
    </source>
</evidence>
<keyword evidence="11" id="KW-0808">Transferase</keyword>
<dbReference type="GO" id="GO:0000139">
    <property type="term" value="C:Golgi membrane"/>
    <property type="evidence" value="ECO:0007669"/>
    <property type="project" value="UniProtKB-SubCell"/>
</dbReference>
<keyword evidence="14" id="KW-1185">Reference proteome</keyword>
<dbReference type="SMART" id="SM00458">
    <property type="entry name" value="RICIN"/>
    <property type="match status" value="1"/>
</dbReference>
<comment type="pathway">
    <text evidence="11">Protein modification; protein glycosylation.</text>
</comment>
<keyword evidence="11" id="KW-0328">Glycosyltransferase</keyword>
<dbReference type="Gene3D" id="2.80.10.50">
    <property type="match status" value="1"/>
</dbReference>
<dbReference type="SUPFAM" id="SSF53448">
    <property type="entry name" value="Nucleotide-diphospho-sugar transferases"/>
    <property type="match status" value="1"/>
</dbReference>
<dbReference type="PANTHER" id="PTHR11675:SF134">
    <property type="entry name" value="N-ACETYLGALACTOSAMINYLTRANSFERASE 4-RELATED"/>
    <property type="match status" value="1"/>
</dbReference>
<gene>
    <name evidence="13" type="ORF">CCAP1982_LOCUS13187</name>
</gene>
<comment type="similarity">
    <text evidence="2 11">Belongs to the glycosyltransferase 2 family. GalNAc-T subfamily.</text>
</comment>
<evidence type="ECO:0000256" key="9">
    <source>
        <dbReference type="ARBA" id="ARBA00023157"/>
    </source>
</evidence>
<evidence type="ECO:0000256" key="10">
    <source>
        <dbReference type="ARBA" id="ARBA00023180"/>
    </source>
</evidence>
<keyword evidence="4 11" id="KW-0430">Lectin</keyword>
<comment type="caution">
    <text evidence="13">The sequence shown here is derived from an EMBL/GenBank/DDBJ whole genome shotgun (WGS) entry which is preliminary data.</text>
</comment>
<comment type="subcellular location">
    <subcellularLocation>
        <location evidence="1 11">Golgi apparatus membrane</location>
        <topology evidence="1 11">Single-pass type II membrane protein</topology>
    </subcellularLocation>
</comment>
<dbReference type="PANTHER" id="PTHR11675">
    <property type="entry name" value="N-ACETYLGALACTOSAMINYLTRANSFERASE"/>
    <property type="match status" value="1"/>
</dbReference>
<dbReference type="InterPro" id="IPR045885">
    <property type="entry name" value="GalNAc-T"/>
</dbReference>
<evidence type="ECO:0000256" key="7">
    <source>
        <dbReference type="ARBA" id="ARBA00023034"/>
    </source>
</evidence>
<dbReference type="EC" id="2.4.1.-" evidence="11"/>
<evidence type="ECO:0000256" key="6">
    <source>
        <dbReference type="ARBA" id="ARBA00022989"/>
    </source>
</evidence>
<dbReference type="InterPro" id="IPR000772">
    <property type="entry name" value="Ricin_B_lectin"/>
</dbReference>
<evidence type="ECO:0000313" key="14">
    <source>
        <dbReference type="Proteomes" id="UP000606786"/>
    </source>
</evidence>
<comment type="cofactor">
    <cofactor evidence="11">
        <name>Mn(2+)</name>
        <dbReference type="ChEBI" id="CHEBI:29035"/>
    </cofactor>
</comment>
<dbReference type="GO" id="GO:0030246">
    <property type="term" value="F:carbohydrate binding"/>
    <property type="evidence" value="ECO:0007669"/>
    <property type="project" value="UniProtKB-KW"/>
</dbReference>
<protein>
    <recommendedName>
        <fullName evidence="11">Polypeptide N-acetylgalactosaminyltransferase</fullName>
        <ecNumber evidence="11">2.4.1.-</ecNumber>
    </recommendedName>
    <alternativeName>
        <fullName evidence="11">Protein-UDP acetylgalactosaminyltransferase</fullName>
    </alternativeName>
</protein>
<dbReference type="CDD" id="cd02510">
    <property type="entry name" value="pp-GalNAc-T"/>
    <property type="match status" value="1"/>
</dbReference>
<keyword evidence="7 11" id="KW-0333">Golgi apparatus</keyword>
<evidence type="ECO:0000256" key="1">
    <source>
        <dbReference type="ARBA" id="ARBA00004323"/>
    </source>
</evidence>
<dbReference type="SUPFAM" id="SSF50370">
    <property type="entry name" value="Ricin B-like lectins"/>
    <property type="match status" value="1"/>
</dbReference>
<dbReference type="Gene3D" id="3.90.550.10">
    <property type="entry name" value="Spore Coat Polysaccharide Biosynthesis Protein SpsA, Chain A"/>
    <property type="match status" value="1"/>
</dbReference>
<keyword evidence="10" id="KW-0325">Glycoprotein</keyword>
<feature type="domain" description="Ricin B lectin" evidence="12">
    <location>
        <begin position="464"/>
        <end position="593"/>
    </location>
</feature>